<feature type="compositionally biased region" description="Basic and acidic residues" evidence="2">
    <location>
        <begin position="12"/>
        <end position="21"/>
    </location>
</feature>
<evidence type="ECO:0000313" key="5">
    <source>
        <dbReference type="EMBL" id="KFD53880.1"/>
    </source>
</evidence>
<proteinExistence type="predicted"/>
<dbReference type="Proteomes" id="UP000030758">
    <property type="component" value="Unassembled WGS sequence"/>
</dbReference>
<keyword evidence="3" id="KW-0812">Transmembrane</keyword>
<feature type="transmembrane region" description="Helical" evidence="3">
    <location>
        <begin position="452"/>
        <end position="470"/>
    </location>
</feature>
<dbReference type="InterPro" id="IPR011701">
    <property type="entry name" value="MFS"/>
</dbReference>
<gene>
    <name evidence="5" type="ORF">M513_05147</name>
    <name evidence="6" type="ORF">M514_05147</name>
</gene>
<dbReference type="InterPro" id="IPR036259">
    <property type="entry name" value="MFS_trans_sf"/>
</dbReference>
<dbReference type="InterPro" id="IPR050327">
    <property type="entry name" value="Proton-linked_MCT"/>
</dbReference>
<accession>A0A085M9I4</accession>
<keyword evidence="7" id="KW-1185">Reference proteome</keyword>
<dbReference type="PROSITE" id="PS50850">
    <property type="entry name" value="MFS"/>
    <property type="match status" value="1"/>
</dbReference>
<feature type="transmembrane region" description="Helical" evidence="3">
    <location>
        <begin position="582"/>
        <end position="601"/>
    </location>
</feature>
<dbReference type="GO" id="GO:0008028">
    <property type="term" value="F:monocarboxylic acid transmembrane transporter activity"/>
    <property type="evidence" value="ECO:0007669"/>
    <property type="project" value="TreeGrafter"/>
</dbReference>
<organism evidence="5 7">
    <name type="scientific">Trichuris suis</name>
    <name type="common">pig whipworm</name>
    <dbReference type="NCBI Taxonomy" id="68888"/>
    <lineage>
        <taxon>Eukaryota</taxon>
        <taxon>Metazoa</taxon>
        <taxon>Ecdysozoa</taxon>
        <taxon>Nematoda</taxon>
        <taxon>Enoplea</taxon>
        <taxon>Dorylaimia</taxon>
        <taxon>Trichinellida</taxon>
        <taxon>Trichuridae</taxon>
        <taxon>Trichuris</taxon>
    </lineage>
</organism>
<dbReference type="GO" id="GO:0016020">
    <property type="term" value="C:membrane"/>
    <property type="evidence" value="ECO:0007669"/>
    <property type="project" value="UniProtKB-SubCell"/>
</dbReference>
<feature type="transmembrane region" description="Helical" evidence="3">
    <location>
        <begin position="170"/>
        <end position="192"/>
    </location>
</feature>
<dbReference type="EMBL" id="KL363212">
    <property type="protein sequence ID" value="KFD53880.1"/>
    <property type="molecule type" value="Genomic_DNA"/>
</dbReference>
<dbReference type="CDD" id="cd17352">
    <property type="entry name" value="MFS_MCT_SLC16"/>
    <property type="match status" value="1"/>
</dbReference>
<evidence type="ECO:0000259" key="4">
    <source>
        <dbReference type="PROSITE" id="PS50850"/>
    </source>
</evidence>
<feature type="region of interest" description="Disordered" evidence="2">
    <location>
        <begin position="324"/>
        <end position="355"/>
    </location>
</feature>
<evidence type="ECO:0000256" key="2">
    <source>
        <dbReference type="SAM" id="MobiDB-lite"/>
    </source>
</evidence>
<comment type="subcellular location">
    <subcellularLocation>
        <location evidence="1">Membrane</location>
        <topology evidence="1">Multi-pass membrane protein</topology>
    </subcellularLocation>
</comment>
<sequence length="827" mass="90592">MALKAPVEEEADNAKGNEDVPLKTPARQSNSSSPTTGSPTSEREATDLTKGESSYQTQTKASICPVAPDGYYGWVIVASSFVTNMICDGLAFSFGILFPEIQRRYGTGKGVSATVGGLFMAMPLLAGPVASSLIERRDFRKITIIGSVISFIGIFMSTFAPNVASLCFTFGFICGAGLSVCYTTAVVAVTHYFEARRGLATSIAISGGGVGSIAFPPFVGLLLEWYGWQGTWLILSGITLHLCLCAALFRDLRFSPLAIRLAEVKLKLEQNIKRNKRAKAKKLRKKFGMKGKTVVSKAKEKTRKSSKAKDLPLSNEVCDGTVKQKHVKQKEGNLKKQKRQNIHKEQASADVPPPMNDASCIDESLKSAATDSSGSKVLTLRTSEAKASEVPQFYGRRYAAQKLLLKPPRWYYRRKKKGIQTKTKLAVNLWNFIKKLTSFVKARASMFQSLKFTEFMISNFLLFAFNDIFYVNLPEYVTMALNVSEQQASWLVPITGVANTLSIPLFGALADSQRVNNCLCYGVCTIISGICILALPFVHSYSGICGLCAVFGLFVSASASLTAIIVVELLSFEQFVGAFGTLHLMQGIGNLAGTPFAGALYDWTGSYTATFFTGGSGLILSGILAVTSEMTPKRITPDSPLNKNDQIKDIVKQIKKQEKTLKKELVLHDAVPFDDKNEQAQDKALADHGKDLRSINASQKKTSADQANVHVEPDYGAQTRIGKVLSSGKREEMLKVHSWIKKNDELDKEKESSCEGEDFGALRRKKRELHTECKASREKKAAAEVARSMRDTYSGVVSVSICVDDQSRSWPSEENEVVDLQASFEDN</sequence>
<dbReference type="PANTHER" id="PTHR11360">
    <property type="entry name" value="MONOCARBOXYLATE TRANSPORTER"/>
    <property type="match status" value="1"/>
</dbReference>
<feature type="domain" description="Major facilitator superfamily (MFS) profile" evidence="4">
    <location>
        <begin position="73"/>
        <end position="633"/>
    </location>
</feature>
<feature type="compositionally biased region" description="Basic and acidic residues" evidence="2">
    <location>
        <begin position="41"/>
        <end position="50"/>
    </location>
</feature>
<feature type="transmembrane region" description="Helical" evidence="3">
    <location>
        <begin position="607"/>
        <end position="626"/>
    </location>
</feature>
<dbReference type="EMBL" id="KL367588">
    <property type="protein sequence ID" value="KFD62745.1"/>
    <property type="molecule type" value="Genomic_DNA"/>
</dbReference>
<evidence type="ECO:0000313" key="7">
    <source>
        <dbReference type="Proteomes" id="UP000030764"/>
    </source>
</evidence>
<evidence type="ECO:0000256" key="3">
    <source>
        <dbReference type="SAM" id="Phobius"/>
    </source>
</evidence>
<dbReference type="AlphaFoldDB" id="A0A085M9I4"/>
<evidence type="ECO:0000256" key="1">
    <source>
        <dbReference type="ARBA" id="ARBA00004141"/>
    </source>
</evidence>
<feature type="transmembrane region" description="Helical" evidence="3">
    <location>
        <begin position="544"/>
        <end position="570"/>
    </location>
</feature>
<feature type="transmembrane region" description="Helical" evidence="3">
    <location>
        <begin position="231"/>
        <end position="249"/>
    </location>
</feature>
<dbReference type="InterPro" id="IPR020846">
    <property type="entry name" value="MFS_dom"/>
</dbReference>
<dbReference type="SUPFAM" id="SSF103473">
    <property type="entry name" value="MFS general substrate transporter"/>
    <property type="match status" value="1"/>
</dbReference>
<feature type="transmembrane region" description="Helical" evidence="3">
    <location>
        <begin position="518"/>
        <end position="538"/>
    </location>
</feature>
<reference evidence="5 7" key="1">
    <citation type="journal article" date="2014" name="Nat. Genet.">
        <title>Genome and transcriptome of the porcine whipworm Trichuris suis.</title>
        <authorList>
            <person name="Jex A.R."/>
            <person name="Nejsum P."/>
            <person name="Schwarz E.M."/>
            <person name="Hu L."/>
            <person name="Young N.D."/>
            <person name="Hall R.S."/>
            <person name="Korhonen P.K."/>
            <person name="Liao S."/>
            <person name="Thamsborg S."/>
            <person name="Xia J."/>
            <person name="Xu P."/>
            <person name="Wang S."/>
            <person name="Scheerlinck J.P."/>
            <person name="Hofmann A."/>
            <person name="Sternberg P.W."/>
            <person name="Wang J."/>
            <person name="Gasser R.B."/>
        </authorList>
    </citation>
    <scope>NUCLEOTIDE SEQUENCE [LARGE SCALE GENOMIC DNA]</scope>
    <source>
        <strain evidence="6">DCEP-RM93F</strain>
        <strain evidence="5">DCEP-RM93M</strain>
    </source>
</reference>
<dbReference type="Gene3D" id="1.20.1250.20">
    <property type="entry name" value="MFS general substrate transporter like domains"/>
    <property type="match status" value="2"/>
</dbReference>
<dbReference type="PANTHER" id="PTHR11360:SF260">
    <property type="entry name" value="MFS DOMAIN-CONTAINING PROTEIN"/>
    <property type="match status" value="1"/>
</dbReference>
<feature type="region of interest" description="Disordered" evidence="2">
    <location>
        <begin position="807"/>
        <end position="827"/>
    </location>
</feature>
<protein>
    <recommendedName>
        <fullName evidence="4">Major facilitator superfamily (MFS) profile domain-containing protein</fullName>
    </recommendedName>
</protein>
<name>A0A085M9I4_9BILA</name>
<keyword evidence="3" id="KW-1133">Transmembrane helix</keyword>
<dbReference type="Pfam" id="PF07690">
    <property type="entry name" value="MFS_1"/>
    <property type="match status" value="2"/>
</dbReference>
<feature type="transmembrane region" description="Helical" evidence="3">
    <location>
        <begin position="110"/>
        <end position="130"/>
    </location>
</feature>
<feature type="region of interest" description="Disordered" evidence="2">
    <location>
        <begin position="1"/>
        <end position="54"/>
    </location>
</feature>
<evidence type="ECO:0000313" key="6">
    <source>
        <dbReference type="EMBL" id="KFD62745.1"/>
    </source>
</evidence>
<feature type="transmembrane region" description="Helical" evidence="3">
    <location>
        <begin position="490"/>
        <end position="511"/>
    </location>
</feature>
<keyword evidence="3" id="KW-0472">Membrane</keyword>
<dbReference type="Proteomes" id="UP000030764">
    <property type="component" value="Unassembled WGS sequence"/>
</dbReference>
<feature type="transmembrane region" description="Helical" evidence="3">
    <location>
        <begin position="71"/>
        <end position="98"/>
    </location>
</feature>
<feature type="transmembrane region" description="Helical" evidence="3">
    <location>
        <begin position="199"/>
        <end position="219"/>
    </location>
</feature>
<feature type="transmembrane region" description="Helical" evidence="3">
    <location>
        <begin position="142"/>
        <end position="164"/>
    </location>
</feature>
<feature type="compositionally biased region" description="Low complexity" evidence="2">
    <location>
        <begin position="29"/>
        <end position="40"/>
    </location>
</feature>